<evidence type="ECO:0000313" key="1">
    <source>
        <dbReference type="EMBL" id="MER6614141.1"/>
    </source>
</evidence>
<dbReference type="PANTHER" id="PTHR38567">
    <property type="entry name" value="DUF4291 DOMAIN-CONTAINING PROTEIN"/>
    <property type="match status" value="1"/>
</dbReference>
<dbReference type="Proteomes" id="UP001445472">
    <property type="component" value="Unassembled WGS sequence"/>
</dbReference>
<name>A0ABV1UV45_9ACTN</name>
<keyword evidence="2" id="KW-1185">Reference proteome</keyword>
<organism evidence="1 2">
    <name type="scientific">Streptomyces xantholiticus</name>
    <dbReference type="NCBI Taxonomy" id="68285"/>
    <lineage>
        <taxon>Bacteria</taxon>
        <taxon>Bacillati</taxon>
        <taxon>Actinomycetota</taxon>
        <taxon>Actinomycetes</taxon>
        <taxon>Kitasatosporales</taxon>
        <taxon>Streptomycetaceae</taxon>
        <taxon>Streptomyces</taxon>
    </lineage>
</organism>
<gene>
    <name evidence="1" type="ORF">ABT276_12315</name>
</gene>
<dbReference type="RefSeq" id="WP_351976039.1">
    <property type="nucleotide sequence ID" value="NZ_JBEPBX010000008.1"/>
</dbReference>
<comment type="caution">
    <text evidence="1">The sequence shown here is derived from an EMBL/GenBank/DDBJ whole genome shotgun (WGS) entry which is preliminary data.</text>
</comment>
<dbReference type="EMBL" id="JBEPBX010000008">
    <property type="protein sequence ID" value="MER6614141.1"/>
    <property type="molecule type" value="Genomic_DNA"/>
</dbReference>
<accession>A0ABV1UV45</accession>
<protein>
    <submittedName>
        <fullName evidence="1">DUF4291 domain-containing protein</fullName>
    </submittedName>
</protein>
<dbReference type="PANTHER" id="PTHR38567:SF1">
    <property type="entry name" value="DUF4291 DOMAIN-CONTAINING PROTEIN"/>
    <property type="match status" value="1"/>
</dbReference>
<proteinExistence type="predicted"/>
<dbReference type="InterPro" id="IPR025633">
    <property type="entry name" value="DUF4291"/>
</dbReference>
<reference evidence="1 2" key="1">
    <citation type="submission" date="2024-06" db="EMBL/GenBank/DDBJ databases">
        <title>The Natural Products Discovery Center: Release of the First 8490 Sequenced Strains for Exploring Actinobacteria Biosynthetic Diversity.</title>
        <authorList>
            <person name="Kalkreuter E."/>
            <person name="Kautsar S.A."/>
            <person name="Yang D."/>
            <person name="Bader C.D."/>
            <person name="Teijaro C.N."/>
            <person name="Fluegel L."/>
            <person name="Davis C.M."/>
            <person name="Simpson J.R."/>
            <person name="Lauterbach L."/>
            <person name="Steele A.D."/>
            <person name="Gui C."/>
            <person name="Meng S."/>
            <person name="Li G."/>
            <person name="Viehrig K."/>
            <person name="Ye F."/>
            <person name="Su P."/>
            <person name="Kiefer A.F."/>
            <person name="Nichols A."/>
            <person name="Cepeda A.J."/>
            <person name="Yan W."/>
            <person name="Fan B."/>
            <person name="Jiang Y."/>
            <person name="Adhikari A."/>
            <person name="Zheng C.-J."/>
            <person name="Schuster L."/>
            <person name="Cowan T.M."/>
            <person name="Smanski M.J."/>
            <person name="Chevrette M.G."/>
            <person name="De Carvalho L.P.S."/>
            <person name="Shen B."/>
        </authorList>
    </citation>
    <scope>NUCLEOTIDE SEQUENCE [LARGE SCALE GENOMIC DNA]</scope>
    <source>
        <strain evidence="1 2">NPDC000837</strain>
    </source>
</reference>
<dbReference type="Pfam" id="PF14124">
    <property type="entry name" value="DUF4291"/>
    <property type="match status" value="1"/>
</dbReference>
<sequence>MTWIKPSFLWMMYRCGWATKTDQERVLAVEMSREGFEWALSHACLSHFDRSRFATEAGWREALRSSPVRVQWDPERDLGLNPLPQRAIQIGLSGPAVDRYVDDWITGIRDVTPLAHAIRRKVADGDLEAARALLPPERVYPLPAEAADRVGPR</sequence>
<evidence type="ECO:0000313" key="2">
    <source>
        <dbReference type="Proteomes" id="UP001445472"/>
    </source>
</evidence>